<accession>A0A917HQ85</accession>
<organism evidence="4 5">
    <name type="scientific">Edaphobacter dinghuensis</name>
    <dbReference type="NCBI Taxonomy" id="1560005"/>
    <lineage>
        <taxon>Bacteria</taxon>
        <taxon>Pseudomonadati</taxon>
        <taxon>Acidobacteriota</taxon>
        <taxon>Terriglobia</taxon>
        <taxon>Terriglobales</taxon>
        <taxon>Acidobacteriaceae</taxon>
        <taxon>Edaphobacter</taxon>
    </lineage>
</organism>
<proteinExistence type="predicted"/>
<dbReference type="InterPro" id="IPR057023">
    <property type="entry name" value="PTP-SAK"/>
</dbReference>
<reference evidence="4" key="1">
    <citation type="journal article" date="2014" name="Int. J. Syst. Evol. Microbiol.">
        <title>Complete genome sequence of Corynebacterium casei LMG S-19264T (=DSM 44701T), isolated from a smear-ripened cheese.</title>
        <authorList>
            <consortium name="US DOE Joint Genome Institute (JGI-PGF)"/>
            <person name="Walter F."/>
            <person name="Albersmeier A."/>
            <person name="Kalinowski J."/>
            <person name="Ruckert C."/>
        </authorList>
    </citation>
    <scope>NUCLEOTIDE SEQUENCE</scope>
    <source>
        <strain evidence="4">CGMCC 1.12997</strain>
    </source>
</reference>
<dbReference type="GO" id="GO:0016791">
    <property type="term" value="F:phosphatase activity"/>
    <property type="evidence" value="ECO:0007669"/>
    <property type="project" value="UniProtKB-ARBA"/>
</dbReference>
<sequence length="228" mass="25557">MSRWEEDVTDEYEIEWSAFADNEIPAADDPYETSRSKRRQSRLRLPSGSEFGYGLDFPYAQFCEHPPQCLLRSVEGGWSVSAGAEPDCQKHMGRFDLLLNLTGSSVLARHVIPVQQLAHWEKPPLVPEIVLDWPDMGVIDLPRQFWSELVAHLASTRSSLLVFCVGGHGRTGTAIASIMTVCGWESADAIAWVRANYCTRAIETKLQEHYVHRIAGENAPINSTTLPF</sequence>
<comment type="caution">
    <text evidence="4">The sequence shown here is derived from an EMBL/GenBank/DDBJ whole genome shotgun (WGS) entry which is preliminary data.</text>
</comment>
<gene>
    <name evidence="4" type="ORF">GCM10011585_33660</name>
</gene>
<keyword evidence="5" id="KW-1185">Reference proteome</keyword>
<evidence type="ECO:0000256" key="2">
    <source>
        <dbReference type="SAM" id="MobiDB-lite"/>
    </source>
</evidence>
<dbReference type="Proteomes" id="UP000647241">
    <property type="component" value="Unassembled WGS sequence"/>
</dbReference>
<keyword evidence="1" id="KW-0378">Hydrolase</keyword>
<evidence type="ECO:0000256" key="1">
    <source>
        <dbReference type="ARBA" id="ARBA00022801"/>
    </source>
</evidence>
<name>A0A917HQ85_9BACT</name>
<evidence type="ECO:0000313" key="5">
    <source>
        <dbReference type="Proteomes" id="UP000647241"/>
    </source>
</evidence>
<evidence type="ECO:0000259" key="3">
    <source>
        <dbReference type="Pfam" id="PF22784"/>
    </source>
</evidence>
<dbReference type="InterPro" id="IPR029021">
    <property type="entry name" value="Prot-tyrosine_phosphatase-like"/>
</dbReference>
<dbReference type="SUPFAM" id="SSF52799">
    <property type="entry name" value="(Phosphotyrosine protein) phosphatases II"/>
    <property type="match status" value="1"/>
</dbReference>
<dbReference type="EMBL" id="BMGT01000004">
    <property type="protein sequence ID" value="GGG86944.1"/>
    <property type="molecule type" value="Genomic_DNA"/>
</dbReference>
<dbReference type="AlphaFoldDB" id="A0A917HQ85"/>
<dbReference type="Gene3D" id="3.90.190.10">
    <property type="entry name" value="Protein tyrosine phosphatase superfamily"/>
    <property type="match status" value="1"/>
</dbReference>
<protein>
    <recommendedName>
        <fullName evidence="3">Swiss Army Knife protein DSP-PTPase phosphatase domain-containing protein</fullName>
    </recommendedName>
</protein>
<reference evidence="4" key="2">
    <citation type="submission" date="2020-09" db="EMBL/GenBank/DDBJ databases">
        <authorList>
            <person name="Sun Q."/>
            <person name="Zhou Y."/>
        </authorList>
    </citation>
    <scope>NUCLEOTIDE SEQUENCE</scope>
    <source>
        <strain evidence="4">CGMCC 1.12997</strain>
    </source>
</reference>
<dbReference type="Pfam" id="PF22784">
    <property type="entry name" value="PTP-SAK"/>
    <property type="match status" value="1"/>
</dbReference>
<evidence type="ECO:0000313" key="4">
    <source>
        <dbReference type="EMBL" id="GGG86944.1"/>
    </source>
</evidence>
<feature type="region of interest" description="Disordered" evidence="2">
    <location>
        <begin position="21"/>
        <end position="43"/>
    </location>
</feature>
<feature type="domain" description="Swiss Army Knife protein DSP-PTPase phosphatase" evidence="3">
    <location>
        <begin position="154"/>
        <end position="192"/>
    </location>
</feature>